<dbReference type="EMBL" id="JABFTP020000062">
    <property type="protein sequence ID" value="KAL3273816.1"/>
    <property type="molecule type" value="Genomic_DNA"/>
</dbReference>
<sequence>MFPNISSNHHTSIRFPSKRNLTRPKRRFCRLRCRQVKPSFDKVGRNYFIPFGINNPNVIYYPDLYTADSHRLVYPDLPLPVPVPLQVHSQLLYPAQPKLPVQPQVLLQVHPQIPSHVEQRLVLPVPTQFTLHGPKIPIYVKLNAPLLVPPRFPLPSPSQSYSFLSPSSNPQNSNIEPQTTTYTNPSTISQDVAESTISLTSNEAPPAKINPTESILVESTIPSSAITTDIKINSGTRPPYSNLSSMSPKNAETAISQSPNEDLPSPSPSVTEFSTNSIQLESTNSKIMAESNSSYTNEELTSPTLKTSTTKQPVVPSTISPDVAEIPNIPCPNDKNETSVPNPEISTTTFATENIPGSSVSSSLNTTESVSPSM</sequence>
<feature type="compositionally biased region" description="Polar residues" evidence="1">
    <location>
        <begin position="172"/>
        <end position="186"/>
    </location>
</feature>
<organism evidence="2 3">
    <name type="scientific">Cryptolaemus montrouzieri</name>
    <dbReference type="NCBI Taxonomy" id="559131"/>
    <lineage>
        <taxon>Eukaryota</taxon>
        <taxon>Metazoa</taxon>
        <taxon>Ecdysozoa</taxon>
        <taxon>Arthropoda</taxon>
        <taxon>Hexapoda</taxon>
        <taxon>Insecta</taxon>
        <taxon>Pterygota</taxon>
        <taxon>Neoptera</taxon>
        <taxon>Endopterygota</taxon>
        <taxon>Coleoptera</taxon>
        <taxon>Polyphaga</taxon>
        <taxon>Cucujiformia</taxon>
        <taxon>Coccinelloidea</taxon>
        <taxon>Coccinellidae</taxon>
        <taxon>Scymninae</taxon>
        <taxon>Scymnini</taxon>
        <taxon>Cryptolaemus</taxon>
    </lineage>
</organism>
<dbReference type="AlphaFoldDB" id="A0ABD2N4Z8"/>
<accession>A0ABD2N4Z8</accession>
<feature type="compositionally biased region" description="Polar residues" evidence="1">
    <location>
        <begin position="228"/>
        <end position="260"/>
    </location>
</feature>
<feature type="compositionally biased region" description="Low complexity" evidence="1">
    <location>
        <begin position="158"/>
        <end position="171"/>
    </location>
</feature>
<evidence type="ECO:0000313" key="3">
    <source>
        <dbReference type="Proteomes" id="UP001516400"/>
    </source>
</evidence>
<feature type="compositionally biased region" description="Low complexity" evidence="1">
    <location>
        <begin position="298"/>
        <end position="313"/>
    </location>
</feature>
<reference evidence="2 3" key="1">
    <citation type="journal article" date="2021" name="BMC Biol.">
        <title>Horizontally acquired antibacterial genes associated with adaptive radiation of ladybird beetles.</title>
        <authorList>
            <person name="Li H.S."/>
            <person name="Tang X.F."/>
            <person name="Huang Y.H."/>
            <person name="Xu Z.Y."/>
            <person name="Chen M.L."/>
            <person name="Du X.Y."/>
            <person name="Qiu B.Y."/>
            <person name="Chen P.T."/>
            <person name="Zhang W."/>
            <person name="Slipinski A."/>
            <person name="Escalona H.E."/>
            <person name="Waterhouse R.M."/>
            <person name="Zwick A."/>
            <person name="Pang H."/>
        </authorList>
    </citation>
    <scope>NUCLEOTIDE SEQUENCE [LARGE SCALE GENOMIC DNA]</scope>
    <source>
        <strain evidence="2">SYSU2018</strain>
    </source>
</reference>
<feature type="compositionally biased region" description="Polar residues" evidence="1">
    <location>
        <begin position="338"/>
        <end position="357"/>
    </location>
</feature>
<evidence type="ECO:0000313" key="2">
    <source>
        <dbReference type="EMBL" id="KAL3273816.1"/>
    </source>
</evidence>
<feature type="region of interest" description="Disordered" evidence="1">
    <location>
        <begin position="228"/>
        <end position="273"/>
    </location>
</feature>
<protein>
    <submittedName>
        <fullName evidence="2">Uncharacterized protein</fullName>
    </submittedName>
</protein>
<dbReference type="Proteomes" id="UP001516400">
    <property type="component" value="Unassembled WGS sequence"/>
</dbReference>
<feature type="compositionally biased region" description="Low complexity" evidence="1">
    <location>
        <begin position="358"/>
        <end position="374"/>
    </location>
</feature>
<feature type="region of interest" description="Disordered" evidence="1">
    <location>
        <begin position="158"/>
        <end position="186"/>
    </location>
</feature>
<proteinExistence type="predicted"/>
<comment type="caution">
    <text evidence="2">The sequence shown here is derived from an EMBL/GenBank/DDBJ whole genome shotgun (WGS) entry which is preliminary data.</text>
</comment>
<feature type="region of interest" description="Disordered" evidence="1">
    <location>
        <begin position="293"/>
        <end position="374"/>
    </location>
</feature>
<gene>
    <name evidence="2" type="ORF">HHI36_015244</name>
</gene>
<name>A0ABD2N4Z8_9CUCU</name>
<keyword evidence="3" id="KW-1185">Reference proteome</keyword>
<evidence type="ECO:0000256" key="1">
    <source>
        <dbReference type="SAM" id="MobiDB-lite"/>
    </source>
</evidence>